<evidence type="ECO:0000256" key="1">
    <source>
        <dbReference type="ARBA" id="ARBA00007274"/>
    </source>
</evidence>
<dbReference type="Gene3D" id="3.30.310.50">
    <property type="entry name" value="Alpha-D-phosphohexomutase, C-terminal domain"/>
    <property type="match status" value="1"/>
</dbReference>
<dbReference type="SUPFAM" id="SSF51161">
    <property type="entry name" value="Trimeric LpxA-like enzymes"/>
    <property type="match status" value="1"/>
</dbReference>
<dbReference type="GO" id="GO:0005975">
    <property type="term" value="P:carbohydrate metabolic process"/>
    <property type="evidence" value="ECO:0007669"/>
    <property type="project" value="InterPro"/>
</dbReference>
<dbReference type="CDD" id="cd04181">
    <property type="entry name" value="NTP_transferase"/>
    <property type="match status" value="1"/>
</dbReference>
<dbReference type="RefSeq" id="WP_132016108.1">
    <property type="nucleotide sequence ID" value="NZ_SLUN01000031.1"/>
</dbReference>
<evidence type="ECO:0000313" key="8">
    <source>
        <dbReference type="Proteomes" id="UP000295008"/>
    </source>
</evidence>
<dbReference type="Gene3D" id="2.160.10.10">
    <property type="entry name" value="Hexapeptide repeat proteins"/>
    <property type="match status" value="1"/>
</dbReference>
<dbReference type="InterPro" id="IPR050486">
    <property type="entry name" value="Mannose-1P_guanyltransferase"/>
</dbReference>
<feature type="domain" description="Mannose-1-phosphate guanyltransferase C-terminal" evidence="6">
    <location>
        <begin position="265"/>
        <end position="365"/>
    </location>
</feature>
<dbReference type="SUPFAM" id="SSF53448">
    <property type="entry name" value="Nucleotide-diphospho-sugar transferases"/>
    <property type="match status" value="1"/>
</dbReference>
<dbReference type="InterPro" id="IPR005835">
    <property type="entry name" value="NTP_transferase_dom"/>
</dbReference>
<dbReference type="Pfam" id="PF25087">
    <property type="entry name" value="GMPPB_C"/>
    <property type="match status" value="1"/>
</dbReference>
<dbReference type="InterPro" id="IPR029044">
    <property type="entry name" value="Nucleotide-diphossugar_trans"/>
</dbReference>
<keyword evidence="7" id="KW-0808">Transferase</keyword>
<evidence type="ECO:0000313" key="7">
    <source>
        <dbReference type="EMBL" id="TCL61863.1"/>
    </source>
</evidence>
<comment type="similarity">
    <text evidence="1">Belongs to the transferase hexapeptide repeat family.</text>
</comment>
<evidence type="ECO:0000259" key="3">
    <source>
        <dbReference type="Pfam" id="PF00483"/>
    </source>
</evidence>
<accession>A0A4R1R891</accession>
<feature type="domain" description="Nucleotidyl transferase" evidence="3">
    <location>
        <begin position="2"/>
        <end position="232"/>
    </location>
</feature>
<keyword evidence="8" id="KW-1185">Reference proteome</keyword>
<organism evidence="7 8">
    <name type="scientific">Hydrogenispora ethanolica</name>
    <dbReference type="NCBI Taxonomy" id="1082276"/>
    <lineage>
        <taxon>Bacteria</taxon>
        <taxon>Bacillati</taxon>
        <taxon>Bacillota</taxon>
        <taxon>Hydrogenispora</taxon>
    </lineage>
</organism>
<dbReference type="Pfam" id="PF00483">
    <property type="entry name" value="NTP_transferase"/>
    <property type="match status" value="1"/>
</dbReference>
<dbReference type="OrthoDB" id="9803871at2"/>
<dbReference type="InterPro" id="IPR005844">
    <property type="entry name" value="A-D-PHexomutase_a/b/a-I"/>
</dbReference>
<dbReference type="GO" id="GO:0016868">
    <property type="term" value="F:intramolecular phosphotransferase activity"/>
    <property type="evidence" value="ECO:0007669"/>
    <property type="project" value="InterPro"/>
</dbReference>
<dbReference type="GO" id="GO:0016740">
    <property type="term" value="F:transferase activity"/>
    <property type="evidence" value="ECO:0007669"/>
    <property type="project" value="UniProtKB-KW"/>
</dbReference>
<dbReference type="SUPFAM" id="SSF53738">
    <property type="entry name" value="Phosphoglucomutase, first 3 domains"/>
    <property type="match status" value="3"/>
</dbReference>
<proteinExistence type="inferred from homology"/>
<dbReference type="InterPro" id="IPR056729">
    <property type="entry name" value="GMPPB_C"/>
</dbReference>
<feature type="domain" description="Alpha-D-phosphohexomutase alpha/beta/alpha" evidence="5">
    <location>
        <begin position="542"/>
        <end position="635"/>
    </location>
</feature>
<dbReference type="InterPro" id="IPR036900">
    <property type="entry name" value="A-D-PHexomutase_C_sf"/>
</dbReference>
<dbReference type="Gene3D" id="3.90.550.10">
    <property type="entry name" value="Spore Coat Polysaccharide Biosynthesis Protein SpsA, Chain A"/>
    <property type="match status" value="1"/>
</dbReference>
<sequence length="829" mass="90844">MKAVIMAGGKGTRLRPLTCNKPKPMVPIANRPMMEHIIYLLRKHGFAEVLVTLFYLPEAVENYFGDGREFGLAMRYFVEEKPLGTAGSVRNAAADLTETFLVISGDALTDIDLTAALRFHRERGATATIILTKVENPLEYGVVITDPRGAIQRFLEKPGWGEVFSDTVNTGIYILEPKIFNYFEPGQEFDFSKNLFPMLLAQGEPLYGYVADGYWSDIGNLEQYRQAHYDVLNDRVKVSIPGREIKPGLWVGEGVEIDPGASVATPVLIGDYSRVKPGAEIGAYSVLGDYGIIQEGASVKRGILWNHCYLGSYSEVRGATLCHHVYLKGKNAVYEGAVLGEGVELGLKAVVRPEVKVWPNKILDSGSVLNDSLIWAKKSAKSLFGASGISGTVNQEITPEVGAKLGAVFGAYLKPGAQVTVSSDNFRASRVLKRALVSGVLAAGVNAYDLGTLPTPAARYALVALGARGGLHLRIDPRDPEGILIQFIDERGLNVAKSVERALENAFASEDFPRSPAGAMGELTFVPQLVQPYLQGLIGPEAQKMIAASRLKVVTSYDQGSLTLLLPALLEELQCKVIHAGTEEEGAELPARPRTLQELLGAISRVGTAVREHQADLGVIVDNNAERLILLDEHGEILKEEQLVALLSLLVLKYHPAAALPVPMTAPQFIEDLAREYHGRVIRTKVNPRSLMEQLAQERLFPTGQGDGAFLPQFDALFTLVRVLELLARERVSLAGAKALIPQVQRGYAEVDCPWEEKGRIMRNLYEEQKERPLEMTDGLKVYHDGGWALVLPDAEEPIFRIYSEAGTGEEADALTQYYMSRINELQLS</sequence>
<gene>
    <name evidence="7" type="ORF">EDC14_103132</name>
</gene>
<dbReference type="Gene3D" id="3.40.120.10">
    <property type="entry name" value="Alpha-D-Glucose-1,6-Bisphosphate, subunit A, domain 3"/>
    <property type="match status" value="3"/>
</dbReference>
<comment type="caution">
    <text evidence="7">The sequence shown here is derived from an EMBL/GenBank/DDBJ whole genome shotgun (WGS) entry which is preliminary data.</text>
</comment>
<reference evidence="7 8" key="1">
    <citation type="submission" date="2019-03" db="EMBL/GenBank/DDBJ databases">
        <title>Genomic Encyclopedia of Type Strains, Phase IV (KMG-IV): sequencing the most valuable type-strain genomes for metagenomic binning, comparative biology and taxonomic classification.</title>
        <authorList>
            <person name="Goeker M."/>
        </authorList>
    </citation>
    <scope>NUCLEOTIDE SEQUENCE [LARGE SCALE GENOMIC DNA]</scope>
    <source>
        <strain evidence="7 8">LX-B</strain>
    </source>
</reference>
<evidence type="ECO:0000259" key="5">
    <source>
        <dbReference type="Pfam" id="PF02879"/>
    </source>
</evidence>
<dbReference type="InterPro" id="IPR005845">
    <property type="entry name" value="A-D-PHexomutase_a/b/a-II"/>
</dbReference>
<name>A0A4R1R891_HYDET</name>
<dbReference type="Pfam" id="PF02878">
    <property type="entry name" value="PGM_PMM_I"/>
    <property type="match status" value="1"/>
</dbReference>
<protein>
    <submittedName>
        <fullName evidence="7">Nucleotidyltransferase</fullName>
    </submittedName>
</protein>
<evidence type="ECO:0000256" key="2">
    <source>
        <dbReference type="ARBA" id="ARBA00010231"/>
    </source>
</evidence>
<dbReference type="PANTHER" id="PTHR22572">
    <property type="entry name" value="SUGAR-1-PHOSPHATE GUANYL TRANSFERASE"/>
    <property type="match status" value="1"/>
</dbReference>
<dbReference type="Proteomes" id="UP000295008">
    <property type="component" value="Unassembled WGS sequence"/>
</dbReference>
<dbReference type="SUPFAM" id="SSF55957">
    <property type="entry name" value="Phosphoglucomutase, C-terminal domain"/>
    <property type="match status" value="1"/>
</dbReference>
<dbReference type="AlphaFoldDB" id="A0A4R1R891"/>
<feature type="domain" description="Alpha-D-phosphohexomutase alpha/beta/alpha" evidence="4">
    <location>
        <begin position="382"/>
        <end position="512"/>
    </location>
</feature>
<evidence type="ECO:0000259" key="6">
    <source>
        <dbReference type="Pfam" id="PF25087"/>
    </source>
</evidence>
<dbReference type="Pfam" id="PF02879">
    <property type="entry name" value="PGM_PMM_II"/>
    <property type="match status" value="1"/>
</dbReference>
<dbReference type="EMBL" id="SLUN01000031">
    <property type="protein sequence ID" value="TCL61863.1"/>
    <property type="molecule type" value="Genomic_DNA"/>
</dbReference>
<comment type="similarity">
    <text evidence="2">Belongs to the phosphohexose mutase family.</text>
</comment>
<evidence type="ECO:0000259" key="4">
    <source>
        <dbReference type="Pfam" id="PF02878"/>
    </source>
</evidence>
<dbReference type="InterPro" id="IPR011004">
    <property type="entry name" value="Trimer_LpxA-like_sf"/>
</dbReference>
<dbReference type="InterPro" id="IPR016055">
    <property type="entry name" value="A-D-PHexomutase_a/b/a-I/II/III"/>
</dbReference>